<sequence>MGSQEMDQVAPREVFWNSHEIFQLEGFWFYANSMQSMAAFRSEFQPRSDDILLTSFPKTGTTWLIALCHNILSLDDDGKEEDDVLKKMNPHELAPPLDVNFLSDQVQDLLLDPGRSGGRLLQTHLPYNCLPESVRNSGCKIVHVARNPKDTLVSMWHFYNKILKISAPIATTTPDGPFPVERAVESFCSGVLPWGPFYENVVGYWEESNRRPKEVLFLKYEELCRYPEEQVRKLASFMGRPFSSMEDGDAEVGKVLRRSSFNRLKELEVNKNGVWELHRLPNNTFFRKGTVGDWKSYLTPQLAERIDQLTQLKLQGTGLSLDDF</sequence>
<accession>A0AAV0RPD3</accession>
<comment type="similarity">
    <text evidence="1 3">Belongs to the sulfotransferase 1 family.</text>
</comment>
<dbReference type="Pfam" id="PF00685">
    <property type="entry name" value="Sulfotransfer_1"/>
    <property type="match status" value="1"/>
</dbReference>
<feature type="domain" description="Sulfotransferase" evidence="4">
    <location>
        <begin position="49"/>
        <end position="318"/>
    </location>
</feature>
<dbReference type="EMBL" id="CAMGYJ010000011">
    <property type="protein sequence ID" value="CAI0558063.1"/>
    <property type="molecule type" value="Genomic_DNA"/>
</dbReference>
<organism evidence="5 6">
    <name type="scientific">Linum tenue</name>
    <dbReference type="NCBI Taxonomy" id="586396"/>
    <lineage>
        <taxon>Eukaryota</taxon>
        <taxon>Viridiplantae</taxon>
        <taxon>Streptophyta</taxon>
        <taxon>Embryophyta</taxon>
        <taxon>Tracheophyta</taxon>
        <taxon>Spermatophyta</taxon>
        <taxon>Magnoliopsida</taxon>
        <taxon>eudicotyledons</taxon>
        <taxon>Gunneridae</taxon>
        <taxon>Pentapetalae</taxon>
        <taxon>rosids</taxon>
        <taxon>fabids</taxon>
        <taxon>Malpighiales</taxon>
        <taxon>Linaceae</taxon>
        <taxon>Linum</taxon>
    </lineage>
</organism>
<evidence type="ECO:0000256" key="1">
    <source>
        <dbReference type="ARBA" id="ARBA00005771"/>
    </source>
</evidence>
<dbReference type="AlphaFoldDB" id="A0AAV0RPD3"/>
<dbReference type="Proteomes" id="UP001154282">
    <property type="component" value="Unassembled WGS sequence"/>
</dbReference>
<dbReference type="SUPFAM" id="SSF52540">
    <property type="entry name" value="P-loop containing nucleoside triphosphate hydrolases"/>
    <property type="match status" value="1"/>
</dbReference>
<keyword evidence="2 3" id="KW-0808">Transferase</keyword>
<dbReference type="InterPro" id="IPR027417">
    <property type="entry name" value="P-loop_NTPase"/>
</dbReference>
<dbReference type="GO" id="GO:0008146">
    <property type="term" value="F:sulfotransferase activity"/>
    <property type="evidence" value="ECO:0007669"/>
    <property type="project" value="InterPro"/>
</dbReference>
<dbReference type="InterPro" id="IPR000863">
    <property type="entry name" value="Sulfotransferase_dom"/>
</dbReference>
<protein>
    <recommendedName>
        <fullName evidence="3">Sulfotransferase</fullName>
        <ecNumber evidence="3">2.8.2.-</ecNumber>
    </recommendedName>
</protein>
<name>A0AAV0RPD3_9ROSI</name>
<reference evidence="5" key="1">
    <citation type="submission" date="2022-08" db="EMBL/GenBank/DDBJ databases">
        <authorList>
            <person name="Gutierrez-Valencia J."/>
        </authorList>
    </citation>
    <scope>NUCLEOTIDE SEQUENCE</scope>
</reference>
<dbReference type="EC" id="2.8.2.-" evidence="3"/>
<evidence type="ECO:0000256" key="2">
    <source>
        <dbReference type="ARBA" id="ARBA00022679"/>
    </source>
</evidence>
<evidence type="ECO:0000313" key="5">
    <source>
        <dbReference type="EMBL" id="CAI0558063.1"/>
    </source>
</evidence>
<dbReference type="PANTHER" id="PTHR11783">
    <property type="entry name" value="SULFOTRANSFERASE SULT"/>
    <property type="match status" value="1"/>
</dbReference>
<evidence type="ECO:0000256" key="3">
    <source>
        <dbReference type="RuleBase" id="RU361155"/>
    </source>
</evidence>
<keyword evidence="6" id="KW-1185">Reference proteome</keyword>
<comment type="caution">
    <text evidence="5">The sequence shown here is derived from an EMBL/GenBank/DDBJ whole genome shotgun (WGS) entry which is preliminary data.</text>
</comment>
<evidence type="ECO:0000259" key="4">
    <source>
        <dbReference type="Pfam" id="PF00685"/>
    </source>
</evidence>
<proteinExistence type="inferred from homology"/>
<evidence type="ECO:0000313" key="6">
    <source>
        <dbReference type="Proteomes" id="UP001154282"/>
    </source>
</evidence>
<dbReference type="Gene3D" id="3.40.50.300">
    <property type="entry name" value="P-loop containing nucleotide triphosphate hydrolases"/>
    <property type="match status" value="1"/>
</dbReference>
<gene>
    <name evidence="5" type="ORF">LITE_LOCUS48601</name>
</gene>